<evidence type="ECO:0000313" key="2">
    <source>
        <dbReference type="Proteomes" id="UP000032233"/>
    </source>
</evidence>
<sequence>MLLACSFIVRFAGVFNRRLFGMICRDLLMQKVFKVELLKQVLPFFPGLLGEGPPKGDEV</sequence>
<organism evidence="1 2">
    <name type="scientific">Dethiosulfatarculus sandiegensis</name>
    <dbReference type="NCBI Taxonomy" id="1429043"/>
    <lineage>
        <taxon>Bacteria</taxon>
        <taxon>Pseudomonadati</taxon>
        <taxon>Thermodesulfobacteriota</taxon>
        <taxon>Desulfarculia</taxon>
        <taxon>Desulfarculales</taxon>
        <taxon>Desulfarculaceae</taxon>
        <taxon>Dethiosulfatarculus</taxon>
    </lineage>
</organism>
<comment type="caution">
    <text evidence="1">The sequence shown here is derived from an EMBL/GenBank/DDBJ whole genome shotgun (WGS) entry which is preliminary data.</text>
</comment>
<gene>
    <name evidence="1" type="ORF">X474_04785</name>
</gene>
<name>A0A0D2HY16_9BACT</name>
<dbReference type="EMBL" id="AZAC01000004">
    <property type="protein sequence ID" value="KIX15198.1"/>
    <property type="molecule type" value="Genomic_DNA"/>
</dbReference>
<protein>
    <submittedName>
        <fullName evidence="1">Uncharacterized protein</fullName>
    </submittedName>
</protein>
<dbReference type="Proteomes" id="UP000032233">
    <property type="component" value="Unassembled WGS sequence"/>
</dbReference>
<accession>A0A0D2HY16</accession>
<reference evidence="1 2" key="1">
    <citation type="submission" date="2013-11" db="EMBL/GenBank/DDBJ databases">
        <title>Metagenomic analysis of a methanogenic consortium involved in long chain n-alkane degradation.</title>
        <authorList>
            <person name="Davidova I.A."/>
            <person name="Callaghan A.V."/>
            <person name="Wawrik B."/>
            <person name="Pruitt S."/>
            <person name="Marks C."/>
            <person name="Duncan K.E."/>
            <person name="Suflita J.M."/>
        </authorList>
    </citation>
    <scope>NUCLEOTIDE SEQUENCE [LARGE SCALE GENOMIC DNA]</scope>
    <source>
        <strain evidence="1 2">SPR</strain>
    </source>
</reference>
<keyword evidence="2" id="KW-1185">Reference proteome</keyword>
<proteinExistence type="predicted"/>
<dbReference type="AlphaFoldDB" id="A0A0D2HY16"/>
<evidence type="ECO:0000313" key="1">
    <source>
        <dbReference type="EMBL" id="KIX15198.1"/>
    </source>
</evidence>
<dbReference type="InParanoid" id="A0A0D2HY16"/>